<dbReference type="InterPro" id="IPR026045">
    <property type="entry name" value="Ferric-bd"/>
</dbReference>
<dbReference type="KEGG" id="dho:Dia5BBH33_20080"/>
<evidence type="ECO:0000256" key="3">
    <source>
        <dbReference type="SAM" id="SignalP"/>
    </source>
</evidence>
<proteinExistence type="predicted"/>
<keyword evidence="1 3" id="KW-0732">Signal</keyword>
<keyword evidence="2" id="KW-0408">Iron</keyword>
<dbReference type="CDD" id="cd13544">
    <property type="entry name" value="PBP2_Fbp_like_1"/>
    <property type="match status" value="1"/>
</dbReference>
<feature type="binding site" evidence="2">
    <location>
        <position position="51"/>
    </location>
    <ligand>
        <name>Fe cation</name>
        <dbReference type="ChEBI" id="CHEBI:24875"/>
    </ligand>
</feature>
<evidence type="ECO:0000313" key="5">
    <source>
        <dbReference type="Proteomes" id="UP000320585"/>
    </source>
</evidence>
<dbReference type="PIRSF" id="PIRSF002825">
    <property type="entry name" value="CfbpA"/>
    <property type="match status" value="1"/>
</dbReference>
<dbReference type="GO" id="GO:0030975">
    <property type="term" value="F:thiamine binding"/>
    <property type="evidence" value="ECO:0007669"/>
    <property type="project" value="TreeGrafter"/>
</dbReference>
<sequence>MKWKAIVAGMLAGAALLMAGCGGSSSGDAAKSANAAQNFKGKKLVMYVSFHEDTAKELSDAFKKKTGADVSFIRLPTGEALARIQAEKDSPKADVWLGGTADAHAKAASDGLLSAYKSPNAKMILPQYQDKDGYWYGTYLEALSVGYNEKRFKEEFEPKGVKAPETLDDLLKPEFKGEVIMPDPRKSGTGNTFISSVLQSMGEEKGWTYLKALKGQVAQFTPSGFTPAQKTGAGEYLICVNFVSDQNLVSAKGQKIHSTIYNNSGWTVCPVGLIKGAADADVAKAFIDFVLTKEAGEIMVKSTHGIACNPDVAPPEGMKPLKELPLFKEYDLIKAGADKQKNCDEFFAN</sequence>
<name>A0A8D4UW57_9FIRM</name>
<reference evidence="5" key="1">
    <citation type="submission" date="2019-05" db="EMBL/GenBank/DDBJ databases">
        <title>Complete genome sequencing of Dialister sp. strain 5BBH33.</title>
        <authorList>
            <person name="Sakamoto M."/>
            <person name="Murakami T."/>
            <person name="Mori H."/>
        </authorList>
    </citation>
    <scope>NUCLEOTIDE SEQUENCE [LARGE SCALE GENOMIC DNA]</scope>
    <source>
        <strain evidence="5">5BBH33</strain>
    </source>
</reference>
<dbReference type="SUPFAM" id="SSF53850">
    <property type="entry name" value="Periplasmic binding protein-like II"/>
    <property type="match status" value="1"/>
</dbReference>
<feature type="chain" id="PRO_5038821628" evidence="3">
    <location>
        <begin position="20"/>
        <end position="349"/>
    </location>
</feature>
<gene>
    <name evidence="4" type="ORF">Dia5BBH33_20080</name>
</gene>
<dbReference type="Pfam" id="PF13343">
    <property type="entry name" value="SBP_bac_6"/>
    <property type="match status" value="1"/>
</dbReference>
<dbReference type="RefSeq" id="WP_022383039.1">
    <property type="nucleotide sequence ID" value="NZ_AP019697.1"/>
</dbReference>
<evidence type="ECO:0000256" key="2">
    <source>
        <dbReference type="PIRSR" id="PIRSR002825-1"/>
    </source>
</evidence>
<dbReference type="GO" id="GO:0015888">
    <property type="term" value="P:thiamine transport"/>
    <property type="evidence" value="ECO:0007669"/>
    <property type="project" value="TreeGrafter"/>
</dbReference>
<dbReference type="PANTHER" id="PTHR30006">
    <property type="entry name" value="THIAMINE-BINDING PERIPLASMIC PROTEIN-RELATED"/>
    <property type="match status" value="1"/>
</dbReference>
<dbReference type="PANTHER" id="PTHR30006:SF2">
    <property type="entry name" value="ABC TRANSPORTER SUBSTRATE-BINDING PROTEIN"/>
    <property type="match status" value="1"/>
</dbReference>
<keyword evidence="5" id="KW-1185">Reference proteome</keyword>
<accession>A0A8D4UW57</accession>
<dbReference type="GO" id="GO:0030976">
    <property type="term" value="F:thiamine pyrophosphate binding"/>
    <property type="evidence" value="ECO:0007669"/>
    <property type="project" value="TreeGrafter"/>
</dbReference>
<dbReference type="GO" id="GO:0030288">
    <property type="term" value="C:outer membrane-bounded periplasmic space"/>
    <property type="evidence" value="ECO:0007669"/>
    <property type="project" value="TreeGrafter"/>
</dbReference>
<dbReference type="Gene3D" id="3.40.190.10">
    <property type="entry name" value="Periplasmic binding protein-like II"/>
    <property type="match status" value="2"/>
</dbReference>
<evidence type="ECO:0000313" key="4">
    <source>
        <dbReference type="EMBL" id="BBK26073.1"/>
    </source>
</evidence>
<protein>
    <submittedName>
        <fullName evidence="4">ABC transporter substrate-binding protein</fullName>
    </submittedName>
</protein>
<dbReference type="Proteomes" id="UP000320585">
    <property type="component" value="Chromosome"/>
</dbReference>
<dbReference type="AlphaFoldDB" id="A0A8D4UW57"/>
<keyword evidence="2" id="KW-0479">Metal-binding</keyword>
<feature type="signal peptide" evidence="3">
    <location>
        <begin position="1"/>
        <end position="19"/>
    </location>
</feature>
<organism evidence="4 5">
    <name type="scientific">Dialister hominis</name>
    <dbReference type="NCBI Taxonomy" id="2582419"/>
    <lineage>
        <taxon>Bacteria</taxon>
        <taxon>Bacillati</taxon>
        <taxon>Bacillota</taxon>
        <taxon>Negativicutes</taxon>
        <taxon>Veillonellales</taxon>
        <taxon>Veillonellaceae</taxon>
        <taxon>Dialister</taxon>
    </lineage>
</organism>
<evidence type="ECO:0000256" key="1">
    <source>
        <dbReference type="ARBA" id="ARBA00022729"/>
    </source>
</evidence>
<dbReference type="PROSITE" id="PS51257">
    <property type="entry name" value="PROKAR_LIPOPROTEIN"/>
    <property type="match status" value="1"/>
</dbReference>
<dbReference type="GO" id="GO:0046872">
    <property type="term" value="F:metal ion binding"/>
    <property type="evidence" value="ECO:0007669"/>
    <property type="project" value="UniProtKB-KW"/>
</dbReference>
<dbReference type="GeneID" id="92717208"/>
<dbReference type="EMBL" id="AP019697">
    <property type="protein sequence ID" value="BBK26073.1"/>
    <property type="molecule type" value="Genomic_DNA"/>
</dbReference>